<name>A0ABQ5N7Z1_9CLOT</name>
<proteinExistence type="predicted"/>
<keyword evidence="4 7" id="KW-1133">Transmembrane helix</keyword>
<evidence type="ECO:0000313" key="9">
    <source>
        <dbReference type="EMBL" id="GLC31368.1"/>
    </source>
</evidence>
<feature type="transmembrane region" description="Helical" evidence="7">
    <location>
        <begin position="134"/>
        <end position="152"/>
    </location>
</feature>
<dbReference type="PROSITE" id="PS50975">
    <property type="entry name" value="ATP_GRASP"/>
    <property type="match status" value="1"/>
</dbReference>
<feature type="transmembrane region" description="Helical" evidence="7">
    <location>
        <begin position="24"/>
        <end position="45"/>
    </location>
</feature>
<feature type="transmembrane region" description="Helical" evidence="7">
    <location>
        <begin position="186"/>
        <end position="204"/>
    </location>
</feature>
<feature type="transmembrane region" description="Helical" evidence="7">
    <location>
        <begin position="372"/>
        <end position="389"/>
    </location>
</feature>
<feature type="transmembrane region" description="Helical" evidence="7">
    <location>
        <begin position="338"/>
        <end position="360"/>
    </location>
</feature>
<dbReference type="PANTHER" id="PTHR30250">
    <property type="entry name" value="PST FAMILY PREDICTED COLANIC ACID TRANSPORTER"/>
    <property type="match status" value="1"/>
</dbReference>
<evidence type="ECO:0000256" key="7">
    <source>
        <dbReference type="SAM" id="Phobius"/>
    </source>
</evidence>
<dbReference type="PANTHER" id="PTHR30250:SF11">
    <property type="entry name" value="O-ANTIGEN TRANSPORTER-RELATED"/>
    <property type="match status" value="1"/>
</dbReference>
<dbReference type="Proteomes" id="UP001208567">
    <property type="component" value="Unassembled WGS sequence"/>
</dbReference>
<feature type="transmembrane region" description="Helical" evidence="7">
    <location>
        <begin position="57"/>
        <end position="82"/>
    </location>
</feature>
<dbReference type="EMBL" id="BRXR01000001">
    <property type="protein sequence ID" value="GLC31368.1"/>
    <property type="molecule type" value="Genomic_DNA"/>
</dbReference>
<evidence type="ECO:0000256" key="2">
    <source>
        <dbReference type="ARBA" id="ARBA00022475"/>
    </source>
</evidence>
<keyword evidence="5 7" id="KW-0472">Membrane</keyword>
<comment type="subcellular location">
    <subcellularLocation>
        <location evidence="1">Cell membrane</location>
        <topology evidence="1">Multi-pass membrane protein</topology>
    </subcellularLocation>
</comment>
<comment type="caution">
    <text evidence="9">The sequence shown here is derived from an EMBL/GenBank/DDBJ whole genome shotgun (WGS) entry which is preliminary data.</text>
</comment>
<dbReference type="InterPro" id="IPR013651">
    <property type="entry name" value="ATP-grasp_RimK-type"/>
</dbReference>
<reference evidence="9 10" key="1">
    <citation type="journal article" date="2024" name="Int. J. Syst. Evol. Microbiol.">
        <title>Clostridium omnivorum sp. nov., isolated from anoxic soil under the treatment of reductive soil disinfestation.</title>
        <authorList>
            <person name="Ueki A."/>
            <person name="Tonouchi A."/>
            <person name="Kaku N."/>
            <person name="Honma S."/>
            <person name="Ueki K."/>
        </authorList>
    </citation>
    <scope>NUCLEOTIDE SEQUENCE [LARGE SCALE GENOMIC DNA]</scope>
    <source>
        <strain evidence="9 10">E14</strain>
    </source>
</reference>
<keyword evidence="3 7" id="KW-0812">Transmembrane</keyword>
<protein>
    <recommendedName>
        <fullName evidence="8">ATP-grasp domain-containing protein</fullName>
    </recommendedName>
</protein>
<feature type="transmembrane region" description="Helical" evidence="7">
    <location>
        <begin position="225"/>
        <end position="245"/>
    </location>
</feature>
<feature type="transmembrane region" description="Helical" evidence="7">
    <location>
        <begin position="265"/>
        <end position="285"/>
    </location>
</feature>
<feature type="transmembrane region" description="Helical" evidence="7">
    <location>
        <begin position="159"/>
        <end position="180"/>
    </location>
</feature>
<feature type="transmembrane region" description="Helical" evidence="7">
    <location>
        <begin position="395"/>
        <end position="416"/>
    </location>
</feature>
<dbReference type="Gene3D" id="3.30.470.20">
    <property type="entry name" value="ATP-grasp fold, B domain"/>
    <property type="match status" value="1"/>
</dbReference>
<dbReference type="SUPFAM" id="SSF56059">
    <property type="entry name" value="Glutathione synthetase ATP-binding domain-like"/>
    <property type="match status" value="1"/>
</dbReference>
<keyword evidence="6" id="KW-0067">ATP-binding</keyword>
<keyword evidence="10" id="KW-1185">Reference proteome</keyword>
<feature type="transmembrane region" description="Helical" evidence="7">
    <location>
        <begin position="102"/>
        <end position="122"/>
    </location>
</feature>
<feature type="transmembrane region" description="Helical" evidence="7">
    <location>
        <begin position="305"/>
        <end position="332"/>
    </location>
</feature>
<sequence>MDIKKKCLTLIQNINSYIIKNSNFILYTALRLITTGIGFLINIIIVRKLSVDDYGIYSITIMLLGFATTFGFSWSSSAILYFGSKEKAEHGDINKTFWSRSLILSVSFIIVSAIILIFRYKINNYASQNIVYKLLLWLCIQMIVDFLNQYYLSVQKQILACFMYLVSKTILLIATLIITFRNPMDFINLNIFTDCLMILFILKINKKDIKKPVFNKEYLKEILDFSLWQLFGFSGLYLTNFGDNWVIKYFLNNREIAIYNSAYKLYNAFSDLSYLIVNFYGAYIIEKLKNNRLDELKDFYYKQRFMLWGIISIIHLGIILGCRPIIIFIYGYRYIESIPMLQILLVGSIFRYFTVFYVPFCNATKGYVQLQILNLIQASLNIVLDVILVKSIGTLGAAVATTTAVIFVGIFTVMYFEKQLIKQIYDSYVNDENAILNFIVRGVGIVNPIKKRELIHKLYKLPYVKAIKNIMKKKIGKQSSAFDSVKLEYDIGIKEDLSIDAAEKVLMDWPVYIKRPYVGLVRECEIPGAYWPIYEKFLKNNNIKYDYYDIHSSNFIEEARKFDVIVWRTLSYPSEQEEAASKIKILENSMGKLCIPHEHELWIYENKINQYYLCKVNSLPAINTFISNSKEETMNYIKNCKYPFVSKITNGSSSEGVSLIKNYKQAKKLCSKIFDNGKSICWSYIKQKDYVYFQEFIPDAKFDLRVMIVGNNYFGFYRDVPEDDFRASGAHRQRFEHVPEEVMKLAKKFKESYKKCRLLAVDFLMDKKSGQYIFIEASIFPGIEFPSDTIVDGKIGWYIYKNGSFSFVEGKIWPQELQLKEVMMEWIEKEKTLMRKNLL</sequence>
<dbReference type="Pfam" id="PF01943">
    <property type="entry name" value="Polysacc_synt"/>
    <property type="match status" value="1"/>
</dbReference>
<dbReference type="InterPro" id="IPR013815">
    <property type="entry name" value="ATP_grasp_subdomain_1"/>
</dbReference>
<feature type="domain" description="ATP-grasp" evidence="8">
    <location>
        <begin position="611"/>
        <end position="808"/>
    </location>
</feature>
<dbReference type="InterPro" id="IPR050833">
    <property type="entry name" value="Poly_Biosynth_Transport"/>
</dbReference>
<evidence type="ECO:0000256" key="4">
    <source>
        <dbReference type="ARBA" id="ARBA00022989"/>
    </source>
</evidence>
<gene>
    <name evidence="9" type="ORF">bsdE14_27780</name>
</gene>
<evidence type="ECO:0000259" key="8">
    <source>
        <dbReference type="PROSITE" id="PS50975"/>
    </source>
</evidence>
<evidence type="ECO:0000256" key="5">
    <source>
        <dbReference type="ARBA" id="ARBA00023136"/>
    </source>
</evidence>
<dbReference type="Gene3D" id="3.30.1490.20">
    <property type="entry name" value="ATP-grasp fold, A domain"/>
    <property type="match status" value="1"/>
</dbReference>
<accession>A0ABQ5N7Z1</accession>
<dbReference type="InterPro" id="IPR002797">
    <property type="entry name" value="Polysacc_synth"/>
</dbReference>
<evidence type="ECO:0000256" key="1">
    <source>
        <dbReference type="ARBA" id="ARBA00004651"/>
    </source>
</evidence>
<evidence type="ECO:0000256" key="3">
    <source>
        <dbReference type="ARBA" id="ARBA00022692"/>
    </source>
</evidence>
<dbReference type="Pfam" id="PF08443">
    <property type="entry name" value="RimK"/>
    <property type="match status" value="1"/>
</dbReference>
<organism evidence="9 10">
    <name type="scientific">Clostridium omnivorum</name>
    <dbReference type="NCBI Taxonomy" id="1604902"/>
    <lineage>
        <taxon>Bacteria</taxon>
        <taxon>Bacillati</taxon>
        <taxon>Bacillota</taxon>
        <taxon>Clostridia</taxon>
        <taxon>Eubacteriales</taxon>
        <taxon>Clostridiaceae</taxon>
        <taxon>Clostridium</taxon>
    </lineage>
</organism>
<evidence type="ECO:0000256" key="6">
    <source>
        <dbReference type="PROSITE-ProRule" id="PRU00409"/>
    </source>
</evidence>
<keyword evidence="2" id="KW-1003">Cell membrane</keyword>
<keyword evidence="6" id="KW-0547">Nucleotide-binding</keyword>
<dbReference type="InterPro" id="IPR011761">
    <property type="entry name" value="ATP-grasp"/>
</dbReference>
<evidence type="ECO:0000313" key="10">
    <source>
        <dbReference type="Proteomes" id="UP001208567"/>
    </source>
</evidence>
<dbReference type="RefSeq" id="WP_264850653.1">
    <property type="nucleotide sequence ID" value="NZ_BRXR01000001.1"/>
</dbReference>